<evidence type="ECO:0000313" key="1">
    <source>
        <dbReference type="EMBL" id="SFV79055.1"/>
    </source>
</evidence>
<dbReference type="EMBL" id="FPHS01000101">
    <property type="protein sequence ID" value="SFV79055.1"/>
    <property type="molecule type" value="Genomic_DNA"/>
</dbReference>
<proteinExistence type="predicted"/>
<protein>
    <recommendedName>
        <fullName evidence="2">Homeodomain phBC6A51-type domain-containing protein</fullName>
    </recommendedName>
</protein>
<accession>A0A1W1DD46</accession>
<organism evidence="1">
    <name type="scientific">hydrothermal vent metagenome</name>
    <dbReference type="NCBI Taxonomy" id="652676"/>
    <lineage>
        <taxon>unclassified sequences</taxon>
        <taxon>metagenomes</taxon>
        <taxon>ecological metagenomes</taxon>
    </lineage>
</organism>
<dbReference type="AlphaFoldDB" id="A0A1W1DD46"/>
<name>A0A1W1DD46_9ZZZZ</name>
<evidence type="ECO:0008006" key="2">
    <source>
        <dbReference type="Google" id="ProtNLM"/>
    </source>
</evidence>
<sequence length="126" mass="14365">MNKTEQLKKGQLLEALEKSLGIVSTACQSVGVSRTTYYKYYNDDEQFKSQVDGISDIALDCAESQLFELIKEKNVTAIIFYLKTKGKKRGYIEKQETNHNSNNITSIRLISDCEVVEDKNLKVEFV</sequence>
<dbReference type="Gene3D" id="1.10.10.60">
    <property type="entry name" value="Homeodomain-like"/>
    <property type="match status" value="1"/>
</dbReference>
<gene>
    <name evidence="1" type="ORF">MNB_SUP05-11-586</name>
</gene>
<reference evidence="1" key="1">
    <citation type="submission" date="2016-10" db="EMBL/GenBank/DDBJ databases">
        <authorList>
            <person name="de Groot N.N."/>
        </authorList>
    </citation>
    <scope>NUCLEOTIDE SEQUENCE</scope>
</reference>